<reference evidence="2 3" key="1">
    <citation type="submission" date="2016-09" db="EMBL/GenBank/DDBJ databases">
        <authorList>
            <person name="Capua I."/>
            <person name="De Benedictis P."/>
            <person name="Joannis T."/>
            <person name="Lombin L.H."/>
            <person name="Cattoli G."/>
        </authorList>
    </citation>
    <scope>NUCLEOTIDE SEQUENCE [LARGE SCALE GENOMIC DNA]</scope>
    <source>
        <strain evidence="2 3">IMI 309357</strain>
    </source>
</reference>
<dbReference type="EMBL" id="MJBS01000025">
    <property type="protein sequence ID" value="OHF00704.1"/>
    <property type="molecule type" value="Genomic_DNA"/>
</dbReference>
<proteinExistence type="predicted"/>
<keyword evidence="3" id="KW-1185">Reference proteome</keyword>
<comment type="caution">
    <text evidence="2">The sequence shown here is derived from an EMBL/GenBank/DDBJ whole genome shotgun (WGS) entry which is preliminary data.</text>
</comment>
<evidence type="ECO:0000313" key="3">
    <source>
        <dbReference type="Proteomes" id="UP000176998"/>
    </source>
</evidence>
<keyword evidence="1" id="KW-0732">Signal</keyword>
<organism evidence="2 3">
    <name type="scientific">Colletotrichum orchidophilum</name>
    <dbReference type="NCBI Taxonomy" id="1209926"/>
    <lineage>
        <taxon>Eukaryota</taxon>
        <taxon>Fungi</taxon>
        <taxon>Dikarya</taxon>
        <taxon>Ascomycota</taxon>
        <taxon>Pezizomycotina</taxon>
        <taxon>Sordariomycetes</taxon>
        <taxon>Hypocreomycetidae</taxon>
        <taxon>Glomerellales</taxon>
        <taxon>Glomerellaceae</taxon>
        <taxon>Colletotrichum</taxon>
    </lineage>
</organism>
<evidence type="ECO:0000313" key="2">
    <source>
        <dbReference type="EMBL" id="OHF00704.1"/>
    </source>
</evidence>
<sequence length="124" mass="13253">MKFSLVFVSIALFSTAYAAPSAQPAPQNAELVARGNCPAPQDCQCTATFDGLARPIELGSTVSARIPGADRGLTTSNWRGVDGRGYHHFCRVTVDRVCGNCQAWKTTTGECGFFKLSKFSCVNA</sequence>
<evidence type="ECO:0000256" key="1">
    <source>
        <dbReference type="SAM" id="SignalP"/>
    </source>
</evidence>
<gene>
    <name evidence="2" type="ORF">CORC01_04021</name>
</gene>
<protein>
    <submittedName>
        <fullName evidence="2">Uncharacterized protein</fullName>
    </submittedName>
</protein>
<feature type="chain" id="PRO_5009602878" evidence="1">
    <location>
        <begin position="19"/>
        <end position="124"/>
    </location>
</feature>
<dbReference type="RefSeq" id="XP_022477846.1">
    <property type="nucleotide sequence ID" value="XM_022615669.1"/>
</dbReference>
<dbReference type="GeneID" id="34557179"/>
<name>A0A1G4BH33_9PEZI</name>
<dbReference type="STRING" id="1209926.A0A1G4BH33"/>
<dbReference type="OrthoDB" id="4808525at2759"/>
<feature type="signal peptide" evidence="1">
    <location>
        <begin position="1"/>
        <end position="18"/>
    </location>
</feature>
<dbReference type="Proteomes" id="UP000176998">
    <property type="component" value="Unassembled WGS sequence"/>
</dbReference>
<dbReference type="AlphaFoldDB" id="A0A1G4BH33"/>
<accession>A0A1G4BH33</accession>